<dbReference type="Proteomes" id="UP000464752">
    <property type="component" value="Segment"/>
</dbReference>
<evidence type="ECO:0000256" key="1">
    <source>
        <dbReference type="SAM" id="MobiDB-lite"/>
    </source>
</evidence>
<keyword evidence="3" id="KW-1185">Reference proteome</keyword>
<proteinExistence type="predicted"/>
<dbReference type="RefSeq" id="YP_010751262.1">
    <property type="nucleotide sequence ID" value="NC_073367.1"/>
</dbReference>
<feature type="region of interest" description="Disordered" evidence="1">
    <location>
        <begin position="61"/>
        <end position="89"/>
    </location>
</feature>
<evidence type="ECO:0000313" key="2">
    <source>
        <dbReference type="EMBL" id="QHB37200.1"/>
    </source>
</evidence>
<dbReference type="EMBL" id="MN813684">
    <property type="protein sequence ID" value="QHB37200.1"/>
    <property type="molecule type" value="Genomic_DNA"/>
</dbReference>
<evidence type="ECO:0000313" key="3">
    <source>
        <dbReference type="Proteomes" id="UP000464752"/>
    </source>
</evidence>
<dbReference type="GeneID" id="80004928"/>
<dbReference type="KEGG" id="vg:80004928"/>
<reference evidence="2 3" key="1">
    <citation type="submission" date="2019-12" db="EMBL/GenBank/DDBJ databases">
        <authorList>
            <person name="Kistler A.K."/>
            <person name="Garlena R.A."/>
            <person name="Russell D.A."/>
            <person name="Pope W.H."/>
            <person name="Jacobs-Sera D."/>
            <person name="Hatfull G.F."/>
        </authorList>
    </citation>
    <scope>NUCLEOTIDE SEQUENCE [LARGE SCALE GENOMIC DNA]</scope>
</reference>
<feature type="compositionally biased region" description="Basic and acidic residues" evidence="1">
    <location>
        <begin position="65"/>
        <end position="80"/>
    </location>
</feature>
<protein>
    <submittedName>
        <fullName evidence="2">Uncharacterized protein</fullName>
    </submittedName>
</protein>
<name>A0A6B9L6X0_9CAUD</name>
<accession>A0A6B9L6X0</accession>
<organism evidence="2 3">
    <name type="scientific">Microbacterium phage Terij</name>
    <dbReference type="NCBI Taxonomy" id="2686229"/>
    <lineage>
        <taxon>Viruses</taxon>
        <taxon>Duplodnaviria</taxon>
        <taxon>Heunggongvirae</taxon>
        <taxon>Uroviricota</taxon>
        <taxon>Caudoviricetes</taxon>
        <taxon>Hodgkinviridae</taxon>
        <taxon>Margaeryvirus</taxon>
        <taxon>Margaeryvirus terij</taxon>
    </lineage>
</organism>
<sequence>MTEEKMHVPTAAELVAMGRDYAIAAGFTGKGTKADPHKPTGIRILQKGHDLMGVALRHNGRLRARRGDGDWHPEPPHTRNTEPPSKGTP</sequence>
<gene>
    <name evidence="2" type="primary">66</name>
    <name evidence="2" type="ORF">SEA_TERIJ_66</name>
</gene>